<evidence type="ECO:0000259" key="16">
    <source>
        <dbReference type="PROSITE" id="PS50927"/>
    </source>
</evidence>
<comment type="subcellular location">
    <subcellularLocation>
        <location evidence="1">Membrane</location>
        <topology evidence="1">Single-pass type I membrane protein</topology>
    </subcellularLocation>
</comment>
<keyword evidence="11" id="KW-0675">Receptor</keyword>
<dbReference type="Pfam" id="PF00069">
    <property type="entry name" value="Pkinase"/>
    <property type="match status" value="1"/>
</dbReference>
<comment type="catalytic activity">
    <reaction evidence="12">
        <text>L-threonyl-[protein] + ATP = O-phospho-L-threonyl-[protein] + ADP + H(+)</text>
        <dbReference type="Rhea" id="RHEA:46608"/>
        <dbReference type="Rhea" id="RHEA-COMP:11060"/>
        <dbReference type="Rhea" id="RHEA-COMP:11605"/>
        <dbReference type="ChEBI" id="CHEBI:15378"/>
        <dbReference type="ChEBI" id="CHEBI:30013"/>
        <dbReference type="ChEBI" id="CHEBI:30616"/>
        <dbReference type="ChEBI" id="CHEBI:61977"/>
        <dbReference type="ChEBI" id="CHEBI:456216"/>
        <dbReference type="EC" id="2.7.11.1"/>
    </reaction>
</comment>
<dbReference type="FunFam" id="1.10.510.10:FF:000384">
    <property type="entry name" value="G-type lectin S-receptor-like serine/threonine-protein kinase"/>
    <property type="match status" value="1"/>
</dbReference>
<evidence type="ECO:0000256" key="7">
    <source>
        <dbReference type="ARBA" id="ARBA00022777"/>
    </source>
</evidence>
<keyword evidence="4" id="KW-0812">Transmembrane</keyword>
<keyword evidence="6 14" id="KW-0547">Nucleotide-binding</keyword>
<name>A0A0E0FIN9_ORYNI</name>
<feature type="domain" description="Protein kinase" evidence="15">
    <location>
        <begin position="384"/>
        <end position="654"/>
    </location>
</feature>
<evidence type="ECO:0000259" key="15">
    <source>
        <dbReference type="PROSITE" id="PS50011"/>
    </source>
</evidence>
<sequence>MEKRSKEMFSLFSFVVIFLCLITNAIYSGSKFVHATDTLLPGKSLSGNQVLISKGGAFGLGFNCLSPPCYSDSTFGIWYIKSSTCRSLLVWAPVANFCIFNPWSSSFILSEDGKLNLIIDGSLSWSSNGVETSVSAVAILLDNGNLVIRDQVNSTMVFWQSFDNPIGILLPGGWLGFNRMTGKNVSLSSKYSTDGYDAYDTGNFILDINANEGRGFTINAPDFDSGNTYKIKYSGAFPRWMGVRADGGSFLLFNDADIYVQLYPDGNVTAAKLGDCGSVLYNAPHKQNVSFHPMVGVYKFPQNEWSMEVRSIRECEAACYSDCSCTSFAFNKTCLLWYGELQNTIVFDSRSEGYLMYMRVVEQKQEKSEYKVAIIVVTLKNATKGFSEKLGEGGFGCVFKGTLPGFSVVAVKKLKDLRQGEKQFRSEVQTIGMIQHINLVHLLGFCAEGSKRLLVYEYLVNGSLNSHLFSNYSAKLTWNLRYCIAHGIAKGLAYLHEECRHCIIHCDMKPDNVLLDAEFCPKIADFGMAKLLGRDFSRALTTMRGTIGYLAPEWISGLPITHKADVYCYGMMLLEIISGRRNSEKIKEGRHTYFPIYAACDVMCLLDSRLKGNADAEQLEKACRIACWCIQDYVDQRPMMGQVVLMLEGAMDVLVPPIPRSLQNFVDMEDHSTDLDTF</sequence>
<feature type="domain" description="Apple" evidence="17">
    <location>
        <begin position="276"/>
        <end position="361"/>
    </location>
</feature>
<dbReference type="PROSITE" id="PS50011">
    <property type="entry name" value="PROTEIN_KINASE_DOM"/>
    <property type="match status" value="1"/>
</dbReference>
<dbReference type="Pfam" id="PF01453">
    <property type="entry name" value="B_lectin"/>
    <property type="match status" value="1"/>
</dbReference>
<dbReference type="InterPro" id="IPR036426">
    <property type="entry name" value="Bulb-type_lectin_dom_sf"/>
</dbReference>
<dbReference type="FunFam" id="3.30.200.20:FF:000178">
    <property type="entry name" value="serine/threonine-protein kinase PBS1-like"/>
    <property type="match status" value="1"/>
</dbReference>
<keyword evidence="7" id="KW-0418">Kinase</keyword>
<evidence type="ECO:0000256" key="3">
    <source>
        <dbReference type="ARBA" id="ARBA00022679"/>
    </source>
</evidence>
<dbReference type="PANTHER" id="PTHR47974">
    <property type="entry name" value="OS07G0415500 PROTEIN"/>
    <property type="match status" value="1"/>
</dbReference>
<proteinExistence type="predicted"/>
<reference evidence="18" key="2">
    <citation type="submission" date="2018-04" db="EMBL/GenBank/DDBJ databases">
        <title>OnivRS2 (Oryza nivara Reference Sequence Version 2).</title>
        <authorList>
            <person name="Zhang J."/>
            <person name="Kudrna D."/>
            <person name="Lee S."/>
            <person name="Talag J."/>
            <person name="Rajasekar S."/>
            <person name="Welchert J."/>
            <person name="Hsing Y.-I."/>
            <person name="Wing R.A."/>
        </authorList>
    </citation>
    <scope>NUCLEOTIDE SEQUENCE [LARGE SCALE GENOMIC DNA]</scope>
</reference>
<evidence type="ECO:0000256" key="13">
    <source>
        <dbReference type="ARBA" id="ARBA00048679"/>
    </source>
</evidence>
<evidence type="ECO:0000313" key="18">
    <source>
        <dbReference type="EnsemblPlants" id="ONIVA01G09920.9"/>
    </source>
</evidence>
<dbReference type="Gene3D" id="3.30.200.20">
    <property type="entry name" value="Phosphorylase Kinase, domain 1"/>
    <property type="match status" value="1"/>
</dbReference>
<dbReference type="PROSITE" id="PS00108">
    <property type="entry name" value="PROTEIN_KINASE_ST"/>
    <property type="match status" value="1"/>
</dbReference>
<evidence type="ECO:0000256" key="12">
    <source>
        <dbReference type="ARBA" id="ARBA00047899"/>
    </source>
</evidence>
<dbReference type="GO" id="GO:0004674">
    <property type="term" value="F:protein serine/threonine kinase activity"/>
    <property type="evidence" value="ECO:0007669"/>
    <property type="project" value="UniProtKB-EC"/>
</dbReference>
<dbReference type="SMART" id="SM00108">
    <property type="entry name" value="B_lectin"/>
    <property type="match status" value="1"/>
</dbReference>
<keyword evidence="5" id="KW-0732">Signal</keyword>
<dbReference type="SMART" id="SM00220">
    <property type="entry name" value="S_TKc"/>
    <property type="match status" value="1"/>
</dbReference>
<dbReference type="GO" id="GO:0005524">
    <property type="term" value="F:ATP binding"/>
    <property type="evidence" value="ECO:0007669"/>
    <property type="project" value="UniProtKB-UniRule"/>
</dbReference>
<dbReference type="PROSITE" id="PS50948">
    <property type="entry name" value="PAN"/>
    <property type="match status" value="1"/>
</dbReference>
<dbReference type="EnsemblPlants" id="ONIVA01G09920.9">
    <property type="protein sequence ID" value="ONIVA01G09920.9"/>
    <property type="gene ID" value="ONIVA01G09920"/>
</dbReference>
<keyword evidence="9" id="KW-1133">Transmembrane helix</keyword>
<dbReference type="EC" id="2.7.11.1" evidence="2"/>
<dbReference type="Gene3D" id="2.90.10.10">
    <property type="entry name" value="Bulb-type lectin domain"/>
    <property type="match status" value="1"/>
</dbReference>
<comment type="catalytic activity">
    <reaction evidence="13">
        <text>L-seryl-[protein] + ATP = O-phospho-L-seryl-[protein] + ADP + H(+)</text>
        <dbReference type="Rhea" id="RHEA:17989"/>
        <dbReference type="Rhea" id="RHEA-COMP:9863"/>
        <dbReference type="Rhea" id="RHEA-COMP:11604"/>
        <dbReference type="ChEBI" id="CHEBI:15378"/>
        <dbReference type="ChEBI" id="CHEBI:29999"/>
        <dbReference type="ChEBI" id="CHEBI:30616"/>
        <dbReference type="ChEBI" id="CHEBI:83421"/>
        <dbReference type="ChEBI" id="CHEBI:456216"/>
        <dbReference type="EC" id="2.7.11.1"/>
    </reaction>
</comment>
<dbReference type="HOGENOM" id="CLU_000288_116_2_1"/>
<dbReference type="InterPro" id="IPR000719">
    <property type="entry name" value="Prot_kinase_dom"/>
</dbReference>
<dbReference type="SMART" id="SM00473">
    <property type="entry name" value="PAN_AP"/>
    <property type="match status" value="1"/>
</dbReference>
<evidence type="ECO:0000256" key="2">
    <source>
        <dbReference type="ARBA" id="ARBA00012513"/>
    </source>
</evidence>
<evidence type="ECO:0000256" key="9">
    <source>
        <dbReference type="ARBA" id="ARBA00022989"/>
    </source>
</evidence>
<keyword evidence="10" id="KW-0472">Membrane</keyword>
<organism evidence="18">
    <name type="scientific">Oryza nivara</name>
    <name type="common">Indian wild rice</name>
    <name type="synonym">Oryza sativa f. spontanea</name>
    <dbReference type="NCBI Taxonomy" id="4536"/>
    <lineage>
        <taxon>Eukaryota</taxon>
        <taxon>Viridiplantae</taxon>
        <taxon>Streptophyta</taxon>
        <taxon>Embryophyta</taxon>
        <taxon>Tracheophyta</taxon>
        <taxon>Spermatophyta</taxon>
        <taxon>Magnoliopsida</taxon>
        <taxon>Liliopsida</taxon>
        <taxon>Poales</taxon>
        <taxon>Poaceae</taxon>
        <taxon>BOP clade</taxon>
        <taxon>Oryzoideae</taxon>
        <taxon>Oryzeae</taxon>
        <taxon>Oryzinae</taxon>
        <taxon>Oryza</taxon>
    </lineage>
</organism>
<evidence type="ECO:0000256" key="10">
    <source>
        <dbReference type="ARBA" id="ARBA00023136"/>
    </source>
</evidence>
<feature type="domain" description="Bulb-type lectin" evidence="16">
    <location>
        <begin position="36"/>
        <end position="161"/>
    </location>
</feature>
<dbReference type="CDD" id="cd00028">
    <property type="entry name" value="B_lectin"/>
    <property type="match status" value="1"/>
</dbReference>
<dbReference type="InterPro" id="IPR003609">
    <property type="entry name" value="Pan_app"/>
</dbReference>
<evidence type="ECO:0000256" key="8">
    <source>
        <dbReference type="ARBA" id="ARBA00022840"/>
    </source>
</evidence>
<dbReference type="PROSITE" id="PS00107">
    <property type="entry name" value="PROTEIN_KINASE_ATP"/>
    <property type="match status" value="1"/>
</dbReference>
<evidence type="ECO:0000256" key="4">
    <source>
        <dbReference type="ARBA" id="ARBA00022692"/>
    </source>
</evidence>
<dbReference type="SUPFAM" id="SSF51110">
    <property type="entry name" value="alpha-D-mannose-specific plant lectins"/>
    <property type="match status" value="1"/>
</dbReference>
<dbReference type="GO" id="GO:0051707">
    <property type="term" value="P:response to other organism"/>
    <property type="evidence" value="ECO:0007669"/>
    <property type="project" value="UniProtKB-ARBA"/>
</dbReference>
<evidence type="ECO:0000313" key="19">
    <source>
        <dbReference type="Proteomes" id="UP000006591"/>
    </source>
</evidence>
<feature type="binding site" evidence="14">
    <location>
        <position position="413"/>
    </location>
    <ligand>
        <name>ATP</name>
        <dbReference type="ChEBI" id="CHEBI:30616"/>
    </ligand>
</feature>
<dbReference type="InterPro" id="IPR008271">
    <property type="entry name" value="Ser/Thr_kinase_AS"/>
</dbReference>
<dbReference type="Gramene" id="ONIVA01G09920.9">
    <property type="protein sequence ID" value="ONIVA01G09920.9"/>
    <property type="gene ID" value="ONIVA01G09920"/>
</dbReference>
<reference evidence="18" key="1">
    <citation type="submission" date="2015-04" db="UniProtKB">
        <authorList>
            <consortium name="EnsemblPlants"/>
        </authorList>
    </citation>
    <scope>IDENTIFICATION</scope>
    <source>
        <strain evidence="18">SL10</strain>
    </source>
</reference>
<dbReference type="SUPFAM" id="SSF56112">
    <property type="entry name" value="Protein kinase-like (PK-like)"/>
    <property type="match status" value="1"/>
</dbReference>
<evidence type="ECO:0000256" key="11">
    <source>
        <dbReference type="ARBA" id="ARBA00023170"/>
    </source>
</evidence>
<dbReference type="Pfam" id="PF08276">
    <property type="entry name" value="PAN_2"/>
    <property type="match status" value="1"/>
</dbReference>
<keyword evidence="3" id="KW-0808">Transferase</keyword>
<evidence type="ECO:0000256" key="5">
    <source>
        <dbReference type="ARBA" id="ARBA00022729"/>
    </source>
</evidence>
<dbReference type="GO" id="GO:0016020">
    <property type="term" value="C:membrane"/>
    <property type="evidence" value="ECO:0007669"/>
    <property type="project" value="UniProtKB-SubCell"/>
</dbReference>
<dbReference type="Gene3D" id="1.10.510.10">
    <property type="entry name" value="Transferase(Phosphotransferase) domain 1"/>
    <property type="match status" value="1"/>
</dbReference>
<dbReference type="InterPro" id="IPR017441">
    <property type="entry name" value="Protein_kinase_ATP_BS"/>
</dbReference>
<dbReference type="InterPro" id="IPR011009">
    <property type="entry name" value="Kinase-like_dom_sf"/>
</dbReference>
<keyword evidence="8 14" id="KW-0067">ATP-binding</keyword>
<dbReference type="AlphaFoldDB" id="A0A0E0FIN9"/>
<dbReference type="CDD" id="cd01098">
    <property type="entry name" value="PAN_AP_plant"/>
    <property type="match status" value="1"/>
</dbReference>
<evidence type="ECO:0000256" key="1">
    <source>
        <dbReference type="ARBA" id="ARBA00004479"/>
    </source>
</evidence>
<evidence type="ECO:0000256" key="14">
    <source>
        <dbReference type="PROSITE-ProRule" id="PRU10141"/>
    </source>
</evidence>
<accession>A0A0E0FIN9</accession>
<dbReference type="PANTHER" id="PTHR47974:SF19">
    <property type="entry name" value="RECEPTOR-LIKE SERINE_THREONINE-PROTEIN KINASE"/>
    <property type="match status" value="1"/>
</dbReference>
<protein>
    <recommendedName>
        <fullName evidence="2">non-specific serine/threonine protein kinase</fullName>
        <ecNumber evidence="2">2.7.11.1</ecNumber>
    </recommendedName>
</protein>
<dbReference type="InterPro" id="IPR001480">
    <property type="entry name" value="Bulb-type_lectin_dom"/>
</dbReference>
<dbReference type="Proteomes" id="UP000006591">
    <property type="component" value="Chromosome 1"/>
</dbReference>
<dbReference type="PROSITE" id="PS50927">
    <property type="entry name" value="BULB_LECTIN"/>
    <property type="match status" value="1"/>
</dbReference>
<evidence type="ECO:0000259" key="17">
    <source>
        <dbReference type="PROSITE" id="PS50948"/>
    </source>
</evidence>
<evidence type="ECO:0000256" key="6">
    <source>
        <dbReference type="ARBA" id="ARBA00022741"/>
    </source>
</evidence>
<keyword evidence="19" id="KW-1185">Reference proteome</keyword>